<dbReference type="Pfam" id="PF22942">
    <property type="entry name" value="DUF7025"/>
    <property type="match status" value="1"/>
</dbReference>
<reference evidence="3" key="1">
    <citation type="journal article" date="2017" name="Genome Biol.">
        <title>Comparative genomics reveals high biological diversity and specific adaptations in the industrially and medically important fungal genus Aspergillus.</title>
        <authorList>
            <person name="de Vries R.P."/>
            <person name="Riley R."/>
            <person name="Wiebenga A."/>
            <person name="Aguilar-Osorio G."/>
            <person name="Amillis S."/>
            <person name="Uchima C.A."/>
            <person name="Anderluh G."/>
            <person name="Asadollahi M."/>
            <person name="Askin M."/>
            <person name="Barry K."/>
            <person name="Battaglia E."/>
            <person name="Bayram O."/>
            <person name="Benocci T."/>
            <person name="Braus-Stromeyer S.A."/>
            <person name="Caldana C."/>
            <person name="Canovas D."/>
            <person name="Cerqueira G.C."/>
            <person name="Chen F."/>
            <person name="Chen W."/>
            <person name="Choi C."/>
            <person name="Clum A."/>
            <person name="Dos Santos R.A."/>
            <person name="Damasio A.R."/>
            <person name="Diallinas G."/>
            <person name="Emri T."/>
            <person name="Fekete E."/>
            <person name="Flipphi M."/>
            <person name="Freyberg S."/>
            <person name="Gallo A."/>
            <person name="Gournas C."/>
            <person name="Habgood R."/>
            <person name="Hainaut M."/>
            <person name="Harispe M.L."/>
            <person name="Henrissat B."/>
            <person name="Hilden K.S."/>
            <person name="Hope R."/>
            <person name="Hossain A."/>
            <person name="Karabika E."/>
            <person name="Karaffa L."/>
            <person name="Karanyi Z."/>
            <person name="Krasevec N."/>
            <person name="Kuo A."/>
            <person name="Kusch H."/>
            <person name="LaButti K."/>
            <person name="Lagendijk E.L."/>
            <person name="Lapidus A."/>
            <person name="Levasseur A."/>
            <person name="Lindquist E."/>
            <person name="Lipzen A."/>
            <person name="Logrieco A.F."/>
            <person name="MacCabe A."/>
            <person name="Maekelae M.R."/>
            <person name="Malavazi I."/>
            <person name="Melin P."/>
            <person name="Meyer V."/>
            <person name="Mielnichuk N."/>
            <person name="Miskei M."/>
            <person name="Molnar A.P."/>
            <person name="Mule G."/>
            <person name="Ngan C.Y."/>
            <person name="Orejas M."/>
            <person name="Orosz E."/>
            <person name="Ouedraogo J.P."/>
            <person name="Overkamp K.M."/>
            <person name="Park H.-S."/>
            <person name="Perrone G."/>
            <person name="Piumi F."/>
            <person name="Punt P.J."/>
            <person name="Ram A.F."/>
            <person name="Ramon A."/>
            <person name="Rauscher S."/>
            <person name="Record E."/>
            <person name="Riano-Pachon D.M."/>
            <person name="Robert V."/>
            <person name="Roehrig J."/>
            <person name="Ruller R."/>
            <person name="Salamov A."/>
            <person name="Salih N.S."/>
            <person name="Samson R.A."/>
            <person name="Sandor E."/>
            <person name="Sanguinetti M."/>
            <person name="Schuetze T."/>
            <person name="Sepcic K."/>
            <person name="Shelest E."/>
            <person name="Sherlock G."/>
            <person name="Sophianopoulou V."/>
            <person name="Squina F.M."/>
            <person name="Sun H."/>
            <person name="Susca A."/>
            <person name="Todd R.B."/>
            <person name="Tsang A."/>
            <person name="Unkles S.E."/>
            <person name="van de Wiele N."/>
            <person name="van Rossen-Uffink D."/>
            <person name="Oliveira J.V."/>
            <person name="Vesth T.C."/>
            <person name="Visser J."/>
            <person name="Yu J.-H."/>
            <person name="Zhou M."/>
            <person name="Andersen M.R."/>
            <person name="Archer D.B."/>
            <person name="Baker S.E."/>
            <person name="Benoit I."/>
            <person name="Brakhage A.A."/>
            <person name="Braus G.H."/>
            <person name="Fischer R."/>
            <person name="Frisvad J.C."/>
            <person name="Goldman G.H."/>
            <person name="Houbraken J."/>
            <person name="Oakley B."/>
            <person name="Pocsi I."/>
            <person name="Scazzocchio C."/>
            <person name="Seiboth B."/>
            <person name="vanKuyk P.A."/>
            <person name="Wortman J."/>
            <person name="Dyer P.S."/>
            <person name="Grigoriev I.V."/>
        </authorList>
    </citation>
    <scope>NUCLEOTIDE SEQUENCE [LARGE SCALE GENOMIC DNA]</scope>
    <source>
        <strain evidence="3">DTO 134E9</strain>
    </source>
</reference>
<keyword evidence="3" id="KW-1185">Reference proteome</keyword>
<dbReference type="PANTHER" id="PTHR46411">
    <property type="entry name" value="FAMILY ATPASE, PUTATIVE-RELATED"/>
    <property type="match status" value="1"/>
</dbReference>
<dbReference type="RefSeq" id="XP_040691475.1">
    <property type="nucleotide sequence ID" value="XM_040836893.1"/>
</dbReference>
<organism evidence="2 3">
    <name type="scientific">Aspergillus wentii DTO 134E9</name>
    <dbReference type="NCBI Taxonomy" id="1073089"/>
    <lineage>
        <taxon>Eukaryota</taxon>
        <taxon>Fungi</taxon>
        <taxon>Dikarya</taxon>
        <taxon>Ascomycota</taxon>
        <taxon>Pezizomycotina</taxon>
        <taxon>Eurotiomycetes</taxon>
        <taxon>Eurotiomycetidae</taxon>
        <taxon>Eurotiales</taxon>
        <taxon>Aspergillaceae</taxon>
        <taxon>Aspergillus</taxon>
        <taxon>Aspergillus subgen. Cremei</taxon>
    </lineage>
</organism>
<dbReference type="GeneID" id="63752741"/>
<dbReference type="Proteomes" id="UP000184383">
    <property type="component" value="Unassembled WGS sequence"/>
</dbReference>
<dbReference type="EMBL" id="KV878211">
    <property type="protein sequence ID" value="OJJ37799.1"/>
    <property type="molecule type" value="Genomic_DNA"/>
</dbReference>
<protein>
    <recommendedName>
        <fullName evidence="1">DUF7025 domain-containing protein</fullName>
    </recommendedName>
</protein>
<sequence length="221" mass="25759">MRCYSKFVKENIMPIYQRFQEPNEHTPRRVLYEDISLLFRPGDLVFVPLARPDENQASISTTDHNEYHSQMVFRMVDFRAIEVPSAYGTVKWDDQRTVLYVDSYDHDGKGSMACRTWVLFESFPGECEITSLACFPLKFHPNYNKVLSEDTARGRRFKNLIECPIKPHHYSGWTLAKGPSRHDKLDEKGAEYVDGEVIDPRKYLSLQGSRCESRDRQIPEA</sequence>
<dbReference type="OrthoDB" id="10042665at2759"/>
<dbReference type="InterPro" id="IPR054289">
    <property type="entry name" value="DUF7025"/>
</dbReference>
<dbReference type="PANTHER" id="PTHR46411:SF3">
    <property type="entry name" value="AAA+ ATPASE DOMAIN-CONTAINING PROTEIN"/>
    <property type="match status" value="1"/>
</dbReference>
<dbReference type="STRING" id="1073089.A0A1L9RSB6"/>
<dbReference type="VEuPathDB" id="FungiDB:ASPWEDRAFT_470450"/>
<accession>A0A1L9RSB6</accession>
<evidence type="ECO:0000259" key="1">
    <source>
        <dbReference type="Pfam" id="PF22942"/>
    </source>
</evidence>
<proteinExistence type="predicted"/>
<evidence type="ECO:0000313" key="3">
    <source>
        <dbReference type="Proteomes" id="UP000184383"/>
    </source>
</evidence>
<evidence type="ECO:0000313" key="2">
    <source>
        <dbReference type="EMBL" id="OJJ37799.1"/>
    </source>
</evidence>
<dbReference type="AlphaFoldDB" id="A0A1L9RSB6"/>
<gene>
    <name evidence="2" type="ORF">ASPWEDRAFT_470450</name>
</gene>
<name>A0A1L9RSB6_ASPWE</name>
<feature type="domain" description="DUF7025" evidence="1">
    <location>
        <begin position="25"/>
        <end position="141"/>
    </location>
</feature>